<keyword evidence="3 6" id="KW-0812">Transmembrane</keyword>
<sequence length="61" mass="7368">MSNVSFLVFFLFVAFWIYSIVSVYKAEFKEEKQKTFWLIGIVFVPPLAIFYFFMKKNLLLK</sequence>
<evidence type="ECO:0000256" key="2">
    <source>
        <dbReference type="ARBA" id="ARBA00022475"/>
    </source>
</evidence>
<proteinExistence type="predicted"/>
<dbReference type="RefSeq" id="WP_137013805.1">
    <property type="nucleotide sequence ID" value="NZ_SZPX01000005.1"/>
</dbReference>
<feature type="domain" description="Cardiolipin synthase N-terminal" evidence="7">
    <location>
        <begin position="14"/>
        <end position="52"/>
    </location>
</feature>
<comment type="caution">
    <text evidence="8">The sequence shown here is derived from an EMBL/GenBank/DDBJ whole genome shotgun (WGS) entry which is preliminary data.</text>
</comment>
<keyword evidence="4 6" id="KW-1133">Transmembrane helix</keyword>
<dbReference type="EMBL" id="SZPX01000005">
    <property type="protein sequence ID" value="TKI69309.1"/>
    <property type="molecule type" value="Genomic_DNA"/>
</dbReference>
<evidence type="ECO:0000256" key="3">
    <source>
        <dbReference type="ARBA" id="ARBA00022692"/>
    </source>
</evidence>
<name>A0A4U2Z564_9BACT</name>
<comment type="subcellular location">
    <subcellularLocation>
        <location evidence="1">Cell membrane</location>
        <topology evidence="1">Multi-pass membrane protein</topology>
    </subcellularLocation>
</comment>
<accession>A0A4U2Z564</accession>
<keyword evidence="5 6" id="KW-0472">Membrane</keyword>
<dbReference type="InterPro" id="IPR027379">
    <property type="entry name" value="CLS_N"/>
</dbReference>
<gene>
    <name evidence="8" type="ORF">FCU45_07265</name>
</gene>
<evidence type="ECO:0000256" key="1">
    <source>
        <dbReference type="ARBA" id="ARBA00004651"/>
    </source>
</evidence>
<evidence type="ECO:0000256" key="5">
    <source>
        <dbReference type="ARBA" id="ARBA00023136"/>
    </source>
</evidence>
<evidence type="ECO:0000256" key="4">
    <source>
        <dbReference type="ARBA" id="ARBA00022989"/>
    </source>
</evidence>
<dbReference type="GO" id="GO:0005886">
    <property type="term" value="C:plasma membrane"/>
    <property type="evidence" value="ECO:0007669"/>
    <property type="project" value="UniProtKB-SubCell"/>
</dbReference>
<evidence type="ECO:0000313" key="8">
    <source>
        <dbReference type="EMBL" id="TKI69309.1"/>
    </source>
</evidence>
<evidence type="ECO:0000313" key="9">
    <source>
        <dbReference type="Proteomes" id="UP000309561"/>
    </source>
</evidence>
<evidence type="ECO:0000256" key="6">
    <source>
        <dbReference type="SAM" id="Phobius"/>
    </source>
</evidence>
<keyword evidence="2" id="KW-1003">Cell membrane</keyword>
<dbReference type="OrthoDB" id="5334957at2"/>
<feature type="transmembrane region" description="Helical" evidence="6">
    <location>
        <begin position="36"/>
        <end position="54"/>
    </location>
</feature>
<dbReference type="Pfam" id="PF13396">
    <property type="entry name" value="PLDc_N"/>
    <property type="match status" value="1"/>
</dbReference>
<dbReference type="AlphaFoldDB" id="A0A4U2Z564"/>
<evidence type="ECO:0000259" key="7">
    <source>
        <dbReference type="Pfam" id="PF13396"/>
    </source>
</evidence>
<reference evidence="8 9" key="1">
    <citation type="submission" date="2019-04" db="EMBL/GenBank/DDBJ databases">
        <title>Sulfurimonas crateris sp. nov. a facultative anaerobic sulfur-oxidizing chemolithautotrophic bacterium isolated from a terrestrial mud vulcano.</title>
        <authorList>
            <person name="Ratnikova N.M."/>
            <person name="Slobodkin A.I."/>
            <person name="Merkel A.Y."/>
            <person name="Novikov A."/>
            <person name="Bonch-Osmolovskaya E.A."/>
            <person name="Slobodkina G.B."/>
        </authorList>
    </citation>
    <scope>NUCLEOTIDE SEQUENCE [LARGE SCALE GENOMIC DNA]</scope>
    <source>
        <strain evidence="8 9">SN118</strain>
    </source>
</reference>
<organism evidence="8 9">
    <name type="scientific">Sulfurimonas crateris</name>
    <dbReference type="NCBI Taxonomy" id="2574727"/>
    <lineage>
        <taxon>Bacteria</taxon>
        <taxon>Pseudomonadati</taxon>
        <taxon>Campylobacterota</taxon>
        <taxon>Epsilonproteobacteria</taxon>
        <taxon>Campylobacterales</taxon>
        <taxon>Sulfurimonadaceae</taxon>
        <taxon>Sulfurimonas</taxon>
    </lineage>
</organism>
<protein>
    <recommendedName>
        <fullName evidence="7">Cardiolipin synthase N-terminal domain-containing protein</fullName>
    </recommendedName>
</protein>
<feature type="transmembrane region" description="Helical" evidence="6">
    <location>
        <begin position="6"/>
        <end position="24"/>
    </location>
</feature>
<keyword evidence="9" id="KW-1185">Reference proteome</keyword>
<dbReference type="Proteomes" id="UP000309561">
    <property type="component" value="Unassembled WGS sequence"/>
</dbReference>